<keyword evidence="2" id="KW-0812">Transmembrane</keyword>
<proteinExistence type="predicted"/>
<feature type="coiled-coil region" evidence="1">
    <location>
        <begin position="169"/>
        <end position="231"/>
    </location>
</feature>
<dbReference type="AlphaFoldDB" id="A0A1S7LKY5"/>
<evidence type="ECO:0000256" key="1">
    <source>
        <dbReference type="SAM" id="Coils"/>
    </source>
</evidence>
<evidence type="ECO:0000313" key="3">
    <source>
        <dbReference type="EMBL" id="CRH07565.1"/>
    </source>
</evidence>
<accession>A0A1S7LKY5</accession>
<feature type="transmembrane region" description="Helical" evidence="2">
    <location>
        <begin position="44"/>
        <end position="67"/>
    </location>
</feature>
<keyword evidence="2" id="KW-0472">Membrane</keyword>
<evidence type="ECO:0000256" key="2">
    <source>
        <dbReference type="SAM" id="Phobius"/>
    </source>
</evidence>
<dbReference type="EMBL" id="LO017727">
    <property type="protein sequence ID" value="CRH07565.1"/>
    <property type="molecule type" value="Genomic_DNA"/>
</dbReference>
<gene>
    <name evidence="3" type="ORF">MAGMO_3428</name>
</gene>
<keyword evidence="2" id="KW-1133">Transmembrane helix</keyword>
<name>A0A1S7LKY5_MAGMO</name>
<keyword evidence="1" id="KW-0175">Coiled coil</keyword>
<protein>
    <submittedName>
        <fullName evidence="3">Uncharacterized protein</fullName>
    </submittedName>
</protein>
<organism evidence="3">
    <name type="scientific">Magnetococcus massalia (strain MO-1)</name>
    <dbReference type="NCBI Taxonomy" id="451514"/>
    <lineage>
        <taxon>Bacteria</taxon>
        <taxon>Pseudomonadati</taxon>
        <taxon>Pseudomonadota</taxon>
        <taxon>Magnetococcia</taxon>
        <taxon>Magnetococcales</taxon>
        <taxon>Magnetococcaceae</taxon>
        <taxon>Magnetococcus</taxon>
    </lineage>
</organism>
<feature type="transmembrane region" description="Helical" evidence="2">
    <location>
        <begin position="12"/>
        <end position="32"/>
    </location>
</feature>
<reference evidence="3" key="1">
    <citation type="submission" date="2015-04" db="EMBL/GenBank/DDBJ databases">
        <authorList>
            <person name="Syromyatnikov M.Y."/>
            <person name="Popov V.N."/>
        </authorList>
    </citation>
    <scope>NUCLEOTIDE SEQUENCE</scope>
    <source>
        <strain evidence="3">MO-1</strain>
    </source>
</reference>
<sequence length="239" mass="27458">MEEKAAKPSWEAFGGYVVLVALLWALPLMFLGEFWERDTTGVGAAYTAIAALFTGLAFAGLIHTINVQREELRLQRHELHLQRQELHQTRGVLDLQKEEMKGTKKALEKQASLMMASAGLEMALKMLPSIEEKLSLAKEERKVATQKVLQFEKTNPISEGLTEAGLERHERLGEDYASAARKVKQLEYEESQYRMIMEHSKTVAGFSGEDMEEIEYQLRQDQEDLREKRMAELRKMRNR</sequence>